<dbReference type="GO" id="GO:0005886">
    <property type="term" value="C:plasma membrane"/>
    <property type="evidence" value="ECO:0007669"/>
    <property type="project" value="TreeGrafter"/>
</dbReference>
<dbReference type="AlphaFoldDB" id="I0YIB4"/>
<keyword evidence="4" id="KW-1185">Reference proteome</keyword>
<dbReference type="eggNOG" id="KOG2709">
    <property type="taxonomic scope" value="Eukaryota"/>
</dbReference>
<feature type="domain" description="Senescence" evidence="2">
    <location>
        <begin position="122"/>
        <end position="309"/>
    </location>
</feature>
<dbReference type="OrthoDB" id="20821at2759"/>
<dbReference type="EMBL" id="AGSI01000026">
    <property type="protein sequence ID" value="EIE18133.1"/>
    <property type="molecule type" value="Genomic_DNA"/>
</dbReference>
<dbReference type="InterPro" id="IPR045036">
    <property type="entry name" value="Spartin-like"/>
</dbReference>
<evidence type="ECO:0000256" key="1">
    <source>
        <dbReference type="SAM" id="MobiDB-lite"/>
    </source>
</evidence>
<dbReference type="KEGG" id="csl:COCSUDRAFT_60507"/>
<feature type="region of interest" description="Disordered" evidence="1">
    <location>
        <begin position="77"/>
        <end position="120"/>
    </location>
</feature>
<gene>
    <name evidence="3" type="ORF">COCSUDRAFT_60507</name>
</gene>
<dbReference type="STRING" id="574566.I0YIB4"/>
<dbReference type="PANTHER" id="PTHR21068">
    <property type="entry name" value="SPARTIN"/>
    <property type="match status" value="1"/>
</dbReference>
<feature type="region of interest" description="Disordered" evidence="1">
    <location>
        <begin position="314"/>
        <end position="392"/>
    </location>
</feature>
<evidence type="ECO:0000313" key="4">
    <source>
        <dbReference type="Proteomes" id="UP000007264"/>
    </source>
</evidence>
<protein>
    <recommendedName>
        <fullName evidence="2">Senescence domain-containing protein</fullName>
    </recommendedName>
</protein>
<dbReference type="PANTHER" id="PTHR21068:SF43">
    <property type="entry name" value="SPARTIN"/>
    <property type="match status" value="1"/>
</dbReference>
<organism evidence="3 4">
    <name type="scientific">Coccomyxa subellipsoidea (strain C-169)</name>
    <name type="common">Green microalga</name>
    <dbReference type="NCBI Taxonomy" id="574566"/>
    <lineage>
        <taxon>Eukaryota</taxon>
        <taxon>Viridiplantae</taxon>
        <taxon>Chlorophyta</taxon>
        <taxon>core chlorophytes</taxon>
        <taxon>Trebouxiophyceae</taxon>
        <taxon>Trebouxiophyceae incertae sedis</taxon>
        <taxon>Coccomyxaceae</taxon>
        <taxon>Coccomyxa</taxon>
        <taxon>Coccomyxa subellipsoidea</taxon>
    </lineage>
</organism>
<dbReference type="InterPro" id="IPR009686">
    <property type="entry name" value="Senescence/spartin_C"/>
</dbReference>
<feature type="compositionally biased region" description="Pro residues" evidence="1">
    <location>
        <begin position="324"/>
        <end position="341"/>
    </location>
</feature>
<evidence type="ECO:0000313" key="3">
    <source>
        <dbReference type="EMBL" id="EIE18133.1"/>
    </source>
</evidence>
<dbReference type="Proteomes" id="UP000007264">
    <property type="component" value="Unassembled WGS sequence"/>
</dbReference>
<dbReference type="RefSeq" id="XP_005642677.1">
    <property type="nucleotide sequence ID" value="XM_005642620.1"/>
</dbReference>
<dbReference type="Pfam" id="PF06911">
    <property type="entry name" value="Senescence"/>
    <property type="match status" value="1"/>
</dbReference>
<feature type="compositionally biased region" description="Low complexity" evidence="1">
    <location>
        <begin position="77"/>
        <end position="106"/>
    </location>
</feature>
<proteinExistence type="predicted"/>
<comment type="caution">
    <text evidence="3">The sequence shown here is derived from an EMBL/GenBank/DDBJ whole genome shotgun (WGS) entry which is preliminary data.</text>
</comment>
<feature type="compositionally biased region" description="Basic and acidic residues" evidence="1">
    <location>
        <begin position="382"/>
        <end position="392"/>
    </location>
</feature>
<name>I0YIB4_COCSC</name>
<evidence type="ECO:0000259" key="2">
    <source>
        <dbReference type="Pfam" id="PF06911"/>
    </source>
</evidence>
<dbReference type="GeneID" id="17036137"/>
<accession>I0YIB4</accession>
<sequence length="392" mass="39681">MAAGTPDADHALFEEILGECTAFQLAGALNEEAIREAFNFVTKALLGEGDASPTALSTPAATEAVAQVLQVQQASTSSVAPKLGDSPTASASAAAAHDPTADYPSIPEEEASAEAGSSHAGRIAAGTAKVQEAIAMSAAWASQKIMEQSKRWQQDIKPTHPVQISPELKAHIRRGRDLAKKGASVAGRVSQTAADISVRVADSIVRRVGPSAGFGRQLNAGGQSRAEAAQEIAAASLVAAVEIYTSMEEAAKTVVASSGQATADLVGHKYGADAGEVSLHAAEATTHAATAAMRLRTVGIRSIAKRIAKHTSVSFARAAAQPQQRPPPPPMPAAAPAPAGPLSPFAMAPASIPSVDPPAALAPTPSGPLSPFALAPPPAEEAEGKAGADKPK</sequence>
<reference evidence="3 4" key="1">
    <citation type="journal article" date="2012" name="Genome Biol.">
        <title>The genome of the polar eukaryotic microalga coccomyxa subellipsoidea reveals traits of cold adaptation.</title>
        <authorList>
            <person name="Blanc G."/>
            <person name="Agarkova I."/>
            <person name="Grimwood J."/>
            <person name="Kuo A."/>
            <person name="Brueggeman A."/>
            <person name="Dunigan D."/>
            <person name="Gurnon J."/>
            <person name="Ladunga I."/>
            <person name="Lindquist E."/>
            <person name="Lucas S."/>
            <person name="Pangilinan J."/>
            <person name="Proschold T."/>
            <person name="Salamov A."/>
            <person name="Schmutz J."/>
            <person name="Weeks D."/>
            <person name="Yamada T."/>
            <person name="Claverie J.M."/>
            <person name="Grigoriev I."/>
            <person name="Van Etten J."/>
            <person name="Lomsadze A."/>
            <person name="Borodovsky M."/>
        </authorList>
    </citation>
    <scope>NUCLEOTIDE SEQUENCE [LARGE SCALE GENOMIC DNA]</scope>
    <source>
        <strain evidence="3 4">C-169</strain>
    </source>
</reference>